<evidence type="ECO:0000313" key="1">
    <source>
        <dbReference type="EMBL" id="MFD1432162.1"/>
    </source>
</evidence>
<sequence>MKALDINSFITARHPVKKPNSRGFSAVQHAFGLLDETLAVRHIERVSQAGWRGDRADAI</sequence>
<comment type="caution">
    <text evidence="1">The sequence shown here is derived from an EMBL/GenBank/DDBJ whole genome shotgun (WGS) entry which is preliminary data.</text>
</comment>
<organism evidence="1 2">
    <name type="scientific">Lacticaseibacillus yichunensis</name>
    <dbReference type="NCBI Taxonomy" id="2486015"/>
    <lineage>
        <taxon>Bacteria</taxon>
        <taxon>Bacillati</taxon>
        <taxon>Bacillota</taxon>
        <taxon>Bacilli</taxon>
        <taxon>Lactobacillales</taxon>
        <taxon>Lactobacillaceae</taxon>
        <taxon>Lacticaseibacillus</taxon>
    </lineage>
</organism>
<dbReference type="Proteomes" id="UP001597192">
    <property type="component" value="Unassembled WGS sequence"/>
</dbReference>
<name>A0ABW4CN50_9LACO</name>
<dbReference type="EMBL" id="JBHTOG010000026">
    <property type="protein sequence ID" value="MFD1432162.1"/>
    <property type="molecule type" value="Genomic_DNA"/>
</dbReference>
<evidence type="ECO:0000313" key="2">
    <source>
        <dbReference type="Proteomes" id="UP001597192"/>
    </source>
</evidence>
<proteinExistence type="predicted"/>
<accession>A0ABW4CN50</accession>
<dbReference type="RefSeq" id="WP_125696779.1">
    <property type="nucleotide sequence ID" value="NZ_JBHTOG010000026.1"/>
</dbReference>
<protein>
    <submittedName>
        <fullName evidence="1">Uncharacterized protein</fullName>
    </submittedName>
</protein>
<keyword evidence="2" id="KW-1185">Reference proteome</keyword>
<reference evidence="2" key="1">
    <citation type="journal article" date="2019" name="Int. J. Syst. Evol. Microbiol.">
        <title>The Global Catalogue of Microorganisms (GCM) 10K type strain sequencing project: providing services to taxonomists for standard genome sequencing and annotation.</title>
        <authorList>
            <consortium name="The Broad Institute Genomics Platform"/>
            <consortium name="The Broad Institute Genome Sequencing Center for Infectious Disease"/>
            <person name="Wu L."/>
            <person name="Ma J."/>
        </authorList>
    </citation>
    <scope>NUCLEOTIDE SEQUENCE [LARGE SCALE GENOMIC DNA]</scope>
    <source>
        <strain evidence="2">CCM 8947</strain>
    </source>
</reference>
<gene>
    <name evidence="1" type="ORF">ACFQ47_05630</name>
</gene>